<keyword evidence="3" id="KW-1185">Reference proteome</keyword>
<proteinExistence type="predicted"/>
<organism evidence="2 3">
    <name type="scientific">Oedothorax gibbosus</name>
    <dbReference type="NCBI Taxonomy" id="931172"/>
    <lineage>
        <taxon>Eukaryota</taxon>
        <taxon>Metazoa</taxon>
        <taxon>Ecdysozoa</taxon>
        <taxon>Arthropoda</taxon>
        <taxon>Chelicerata</taxon>
        <taxon>Arachnida</taxon>
        <taxon>Araneae</taxon>
        <taxon>Araneomorphae</taxon>
        <taxon>Entelegynae</taxon>
        <taxon>Araneoidea</taxon>
        <taxon>Linyphiidae</taxon>
        <taxon>Erigoninae</taxon>
        <taxon>Oedothorax</taxon>
    </lineage>
</organism>
<dbReference type="EMBL" id="JAFNEN010000058">
    <property type="protein sequence ID" value="KAG8197130.1"/>
    <property type="molecule type" value="Genomic_DNA"/>
</dbReference>
<dbReference type="AlphaFoldDB" id="A0AAV6VK02"/>
<evidence type="ECO:0000256" key="1">
    <source>
        <dbReference type="SAM" id="MobiDB-lite"/>
    </source>
</evidence>
<gene>
    <name evidence="2" type="ORF">JTE90_011293</name>
</gene>
<protein>
    <submittedName>
        <fullName evidence="2">Uncharacterized protein</fullName>
    </submittedName>
</protein>
<name>A0AAV6VK02_9ARAC</name>
<sequence length="101" mass="10641">MQAVDQSGDSDTEQEGAGITTLVNAGYHISKVVTTRYSKVKGNPILLYGTYGKRGPRFRGLGGKANCSCVKRRRSVTPPTAGKGGGGITPTHPGLYHPLPE</sequence>
<reference evidence="2 3" key="1">
    <citation type="journal article" date="2022" name="Nat. Ecol. Evol.">
        <title>A masculinizing supergene underlies an exaggerated male reproductive morph in a spider.</title>
        <authorList>
            <person name="Hendrickx F."/>
            <person name="De Corte Z."/>
            <person name="Sonet G."/>
            <person name="Van Belleghem S.M."/>
            <person name="Kostlbacher S."/>
            <person name="Vangestel C."/>
        </authorList>
    </citation>
    <scope>NUCLEOTIDE SEQUENCE [LARGE SCALE GENOMIC DNA]</scope>
    <source>
        <strain evidence="2">W744_W776</strain>
    </source>
</reference>
<evidence type="ECO:0000313" key="3">
    <source>
        <dbReference type="Proteomes" id="UP000827092"/>
    </source>
</evidence>
<evidence type="ECO:0000313" key="2">
    <source>
        <dbReference type="EMBL" id="KAG8197130.1"/>
    </source>
</evidence>
<comment type="caution">
    <text evidence="2">The sequence shown here is derived from an EMBL/GenBank/DDBJ whole genome shotgun (WGS) entry which is preliminary data.</text>
</comment>
<dbReference type="Proteomes" id="UP000827092">
    <property type="component" value="Unassembled WGS sequence"/>
</dbReference>
<accession>A0AAV6VK02</accession>
<feature type="region of interest" description="Disordered" evidence="1">
    <location>
        <begin position="74"/>
        <end position="101"/>
    </location>
</feature>